<evidence type="ECO:0000313" key="2">
    <source>
        <dbReference type="Proteomes" id="UP001054837"/>
    </source>
</evidence>
<gene>
    <name evidence="1" type="primary">PO21_53</name>
    <name evidence="1" type="ORF">CDAR_36181</name>
</gene>
<evidence type="ECO:0000313" key="1">
    <source>
        <dbReference type="EMBL" id="GIY31142.1"/>
    </source>
</evidence>
<accession>A0AAV4SFL8</accession>
<organism evidence="1 2">
    <name type="scientific">Caerostris darwini</name>
    <dbReference type="NCBI Taxonomy" id="1538125"/>
    <lineage>
        <taxon>Eukaryota</taxon>
        <taxon>Metazoa</taxon>
        <taxon>Ecdysozoa</taxon>
        <taxon>Arthropoda</taxon>
        <taxon>Chelicerata</taxon>
        <taxon>Arachnida</taxon>
        <taxon>Araneae</taxon>
        <taxon>Araneomorphae</taxon>
        <taxon>Entelegynae</taxon>
        <taxon>Araneoidea</taxon>
        <taxon>Araneidae</taxon>
        <taxon>Caerostris</taxon>
    </lineage>
</organism>
<keyword evidence="2" id="KW-1185">Reference proteome</keyword>
<comment type="caution">
    <text evidence="1">The sequence shown here is derived from an EMBL/GenBank/DDBJ whole genome shotgun (WGS) entry which is preliminary data.</text>
</comment>
<dbReference type="Proteomes" id="UP001054837">
    <property type="component" value="Unassembled WGS sequence"/>
</dbReference>
<proteinExistence type="predicted"/>
<dbReference type="EMBL" id="BPLQ01007614">
    <property type="protein sequence ID" value="GIY31142.1"/>
    <property type="molecule type" value="Genomic_DNA"/>
</dbReference>
<sequence>MRTGQFKKTEWEQVDRMLRKEIKTTLSIPDGSANEYLYGHRKHGCIGIPIASEESDLNLVDTAFKLLTSKDECVQQLAVSHLIRTVRQRLHAEPSDADLGDFMSGDIEGRFATSTNKLSNTWTVARSASRRLNIEWTFVDGVPRLGFEDLVLKPHQRRRILHSIRDRLRTNRSLSLQNKTTKVNP</sequence>
<reference evidence="1 2" key="1">
    <citation type="submission" date="2021-06" db="EMBL/GenBank/DDBJ databases">
        <title>Caerostris darwini draft genome.</title>
        <authorList>
            <person name="Kono N."/>
            <person name="Arakawa K."/>
        </authorList>
    </citation>
    <scope>NUCLEOTIDE SEQUENCE [LARGE SCALE GENOMIC DNA]</scope>
</reference>
<protein>
    <submittedName>
        <fullName evidence="1">Retrovirus-related Pol polyprotein from type-1 retrotransposable element R2</fullName>
    </submittedName>
</protein>
<dbReference type="AlphaFoldDB" id="A0AAV4SFL8"/>
<name>A0AAV4SFL8_9ARAC</name>